<evidence type="ECO:0000313" key="10">
    <source>
        <dbReference type="Proteomes" id="UP000322899"/>
    </source>
</evidence>
<dbReference type="Gene3D" id="3.40.1280.10">
    <property type="match status" value="1"/>
</dbReference>
<evidence type="ECO:0000313" key="8">
    <source>
        <dbReference type="EMBL" id="KAA0164509.1"/>
    </source>
</evidence>
<dbReference type="InterPro" id="IPR001537">
    <property type="entry name" value="SpoU_MeTrfase"/>
</dbReference>
<feature type="domain" description="tRNA/rRNA methyltransferase SpoU type" evidence="5">
    <location>
        <begin position="126"/>
        <end position="256"/>
    </location>
</feature>
<dbReference type="Pfam" id="PF00588">
    <property type="entry name" value="SpoU_methylase"/>
    <property type="match status" value="1"/>
</dbReference>
<dbReference type="EMBL" id="VLTL01000056">
    <property type="protein sequence ID" value="KAA0164509.1"/>
    <property type="molecule type" value="Genomic_DNA"/>
</dbReference>
<protein>
    <recommendedName>
        <fullName evidence="5">tRNA/rRNA methyltransferase SpoU type domain-containing protein</fullName>
    </recommendedName>
</protein>
<dbReference type="Proteomes" id="UP000324907">
    <property type="component" value="Unassembled WGS sequence"/>
</dbReference>
<evidence type="ECO:0000259" key="5">
    <source>
        <dbReference type="Pfam" id="PF00588"/>
    </source>
</evidence>
<evidence type="ECO:0000313" key="9">
    <source>
        <dbReference type="EMBL" id="KAA0173890.1"/>
    </source>
</evidence>
<dbReference type="Proteomes" id="UP000325113">
    <property type="component" value="Unassembled WGS sequence"/>
</dbReference>
<dbReference type="OrthoDB" id="241340at2759"/>
<dbReference type="InterPro" id="IPR033671">
    <property type="entry name" value="TrmH"/>
</dbReference>
<proteinExistence type="predicted"/>
<dbReference type="PANTHER" id="PTHR43453">
    <property type="entry name" value="RRNA METHYLASE-LIKE"/>
    <property type="match status" value="1"/>
</dbReference>
<feature type="region of interest" description="Disordered" evidence="4">
    <location>
        <begin position="95"/>
        <end position="115"/>
    </location>
</feature>
<dbReference type="EMBL" id="VLTM01000023">
    <property type="protein sequence ID" value="KAA0163127.1"/>
    <property type="molecule type" value="Genomic_DNA"/>
</dbReference>
<dbReference type="InterPro" id="IPR029026">
    <property type="entry name" value="tRNA_m1G_MTases_N"/>
</dbReference>
<organism evidence="6 11">
    <name type="scientific">Cafeteria roenbergensis</name>
    <name type="common">Marine flagellate</name>
    <dbReference type="NCBI Taxonomy" id="33653"/>
    <lineage>
        <taxon>Eukaryota</taxon>
        <taxon>Sar</taxon>
        <taxon>Stramenopiles</taxon>
        <taxon>Bigyra</taxon>
        <taxon>Opalozoa</taxon>
        <taxon>Bicosoecida</taxon>
        <taxon>Cafeteriaceae</taxon>
        <taxon>Cafeteria</taxon>
    </lineage>
</organism>
<keyword evidence="1" id="KW-0820">tRNA-binding</keyword>
<dbReference type="GO" id="GO:0008173">
    <property type="term" value="F:RNA methyltransferase activity"/>
    <property type="evidence" value="ECO:0007669"/>
    <property type="project" value="InterPro"/>
</dbReference>
<dbReference type="SUPFAM" id="SSF75217">
    <property type="entry name" value="alpha/beta knot"/>
    <property type="match status" value="2"/>
</dbReference>
<evidence type="ECO:0000313" key="11">
    <source>
        <dbReference type="Proteomes" id="UP000323011"/>
    </source>
</evidence>
<dbReference type="GO" id="GO:0002938">
    <property type="term" value="P:tRNA guanine ribose methylation"/>
    <property type="evidence" value="ECO:0007669"/>
    <property type="project" value="TreeGrafter"/>
</dbReference>
<reference evidence="10 11" key="1">
    <citation type="submission" date="2019-07" db="EMBL/GenBank/DDBJ databases">
        <title>Genomes of Cafeteria roenbergensis.</title>
        <authorList>
            <person name="Fischer M.G."/>
            <person name="Hackl T."/>
            <person name="Roman M."/>
        </authorList>
    </citation>
    <scope>NUCLEOTIDE SEQUENCE [LARGE SCALE GENOMIC DNA]</scope>
    <source>
        <strain evidence="6 11">BVI</strain>
        <strain evidence="7 13">Cflag</strain>
        <strain evidence="9 10">E4-10P</strain>
        <strain evidence="8 12">RCC970-E3</strain>
    </source>
</reference>
<name>A0A5A8CL66_CAFRO</name>
<keyword evidence="2" id="KW-0489">Methyltransferase</keyword>
<evidence type="ECO:0000313" key="12">
    <source>
        <dbReference type="Proteomes" id="UP000324907"/>
    </source>
</evidence>
<evidence type="ECO:0000256" key="1">
    <source>
        <dbReference type="ARBA" id="ARBA00022555"/>
    </source>
</evidence>
<dbReference type="InterPro" id="IPR029028">
    <property type="entry name" value="Alpha/beta_knot_MTases"/>
</dbReference>
<dbReference type="AlphaFoldDB" id="A0A5A8CL66"/>
<evidence type="ECO:0000256" key="2">
    <source>
        <dbReference type="ARBA" id="ARBA00022603"/>
    </source>
</evidence>
<evidence type="ECO:0000256" key="3">
    <source>
        <dbReference type="ARBA" id="ARBA00022679"/>
    </source>
</evidence>
<dbReference type="PANTHER" id="PTHR43453:SF3">
    <property type="entry name" value="TRNA_RRNA METHYLTRANSFERASE SPOU TYPE DOMAIN-CONTAINING PROTEIN"/>
    <property type="match status" value="1"/>
</dbReference>
<comment type="caution">
    <text evidence="6">The sequence shown here is derived from an EMBL/GenBank/DDBJ whole genome shotgun (WGS) entry which is preliminary data.</text>
</comment>
<keyword evidence="3" id="KW-0808">Transferase</keyword>
<keyword evidence="1" id="KW-0694">RNA-binding</keyword>
<accession>A0A5A8CL66</accession>
<evidence type="ECO:0000313" key="6">
    <source>
        <dbReference type="EMBL" id="KAA0153852.1"/>
    </source>
</evidence>
<dbReference type="CDD" id="cd18092">
    <property type="entry name" value="SpoU-like_TrmH"/>
    <property type="match status" value="1"/>
</dbReference>
<evidence type="ECO:0000313" key="7">
    <source>
        <dbReference type="EMBL" id="KAA0163127.1"/>
    </source>
</evidence>
<dbReference type="Proteomes" id="UP000323011">
    <property type="component" value="Unassembled WGS sequence"/>
</dbReference>
<dbReference type="EMBL" id="VLTO01000028">
    <property type="protein sequence ID" value="KAA0173890.1"/>
    <property type="molecule type" value="Genomic_DNA"/>
</dbReference>
<gene>
    <name evidence="9" type="ORF">FNF27_04646</name>
    <name evidence="8" type="ORF">FNF28_03850</name>
    <name evidence="6" type="ORF">FNF29_02841</name>
    <name evidence="7" type="ORF">FNF31_02950</name>
</gene>
<sequence length="401" mass="42183">MASASSAAAAPASEDRIGLPPRLRRAETVLRMRTDRIVLVLEHSTDFQNIAACVRTAESFGIQTVYVVQSATMRKDHALSSQRDEGDIRAVLRAAAGEDDSPSTPVVSTGDADEAAEPSALGVKLSASKAAHAWVDLKPMGSIAECVEALRADGRTIWATDLTPGAQLLATPGEAAVLRGMGLYGNSGPVEGEAATAPGPAPAGMTCLPRKLAIVMGRETDGISPAFRAAADSVVFLPMYGFAESFNLSVATALVLQRLLEICPEAHGEMSLERRAGLRRDWFERLLRSTSLRGDHERFISMAGADDAARGDKATAGDGLLMTDLRRGNKRAMWNKKMKRRLGAVDEQMGRFDVEAAVTASKRGRMEAQRDVGDAAATAAATPAAAAAAAAGEEAAEQPTA</sequence>
<dbReference type="EMBL" id="VLTN01000014">
    <property type="protein sequence ID" value="KAA0153852.1"/>
    <property type="molecule type" value="Genomic_DNA"/>
</dbReference>
<evidence type="ECO:0000256" key="4">
    <source>
        <dbReference type="SAM" id="MobiDB-lite"/>
    </source>
</evidence>
<dbReference type="OMA" id="NEFTTIR"/>
<evidence type="ECO:0000313" key="13">
    <source>
        <dbReference type="Proteomes" id="UP000325113"/>
    </source>
</evidence>
<dbReference type="GO" id="GO:0000049">
    <property type="term" value="F:tRNA binding"/>
    <property type="evidence" value="ECO:0007669"/>
    <property type="project" value="UniProtKB-KW"/>
</dbReference>
<keyword evidence="11" id="KW-1185">Reference proteome</keyword>
<dbReference type="Proteomes" id="UP000322899">
    <property type="component" value="Unassembled WGS sequence"/>
</dbReference>